<dbReference type="AlphaFoldDB" id="A0A9D6Z064"/>
<protein>
    <submittedName>
        <fullName evidence="2">Uncharacterized protein</fullName>
    </submittedName>
</protein>
<dbReference type="Proteomes" id="UP000807825">
    <property type="component" value="Unassembled WGS sequence"/>
</dbReference>
<evidence type="ECO:0000313" key="2">
    <source>
        <dbReference type="EMBL" id="MBI5249613.1"/>
    </source>
</evidence>
<organism evidence="2 3">
    <name type="scientific">Desulfomonile tiedjei</name>
    <dbReference type="NCBI Taxonomy" id="2358"/>
    <lineage>
        <taxon>Bacteria</taxon>
        <taxon>Pseudomonadati</taxon>
        <taxon>Thermodesulfobacteriota</taxon>
        <taxon>Desulfomonilia</taxon>
        <taxon>Desulfomonilales</taxon>
        <taxon>Desulfomonilaceae</taxon>
        <taxon>Desulfomonile</taxon>
    </lineage>
</organism>
<evidence type="ECO:0000256" key="1">
    <source>
        <dbReference type="SAM" id="MobiDB-lite"/>
    </source>
</evidence>
<feature type="region of interest" description="Disordered" evidence="1">
    <location>
        <begin position="151"/>
        <end position="204"/>
    </location>
</feature>
<proteinExistence type="predicted"/>
<gene>
    <name evidence="2" type="ORF">HY912_08970</name>
</gene>
<accession>A0A9D6Z064</accession>
<dbReference type="EMBL" id="JACRDE010000242">
    <property type="protein sequence ID" value="MBI5249613.1"/>
    <property type="molecule type" value="Genomic_DNA"/>
</dbReference>
<reference evidence="2" key="1">
    <citation type="submission" date="2020-07" db="EMBL/GenBank/DDBJ databases">
        <title>Huge and variable diversity of episymbiotic CPR bacteria and DPANN archaea in groundwater ecosystems.</title>
        <authorList>
            <person name="He C.Y."/>
            <person name="Keren R."/>
            <person name="Whittaker M."/>
            <person name="Farag I.F."/>
            <person name="Doudna J."/>
            <person name="Cate J.H.D."/>
            <person name="Banfield J.F."/>
        </authorList>
    </citation>
    <scope>NUCLEOTIDE SEQUENCE</scope>
    <source>
        <strain evidence="2">NC_groundwater_1664_Pr3_B-0.1um_52_9</strain>
    </source>
</reference>
<evidence type="ECO:0000313" key="3">
    <source>
        <dbReference type="Proteomes" id="UP000807825"/>
    </source>
</evidence>
<comment type="caution">
    <text evidence="2">The sequence shown here is derived from an EMBL/GenBank/DDBJ whole genome shotgun (WGS) entry which is preliminary data.</text>
</comment>
<name>A0A9D6Z064_9BACT</name>
<feature type="compositionally biased region" description="Basic and acidic residues" evidence="1">
    <location>
        <begin position="156"/>
        <end position="180"/>
    </location>
</feature>
<sequence length="204" mass="23176">MLSAQILALSLIPLLSGIVPDDRTISSPAHLLGVEDRVTEDFLIGTWKYSEDFFRWGLADKDKAKIKPFRGSAYMRVEKGGSMRMINLFRPADAHWELTQEGILIQDPKYPDRASQLLPVKKRDKDRIWIMLPFASGSTGIGMVRVQDDETSYSEHSIERSSAKQRRSYDRTESSPEWTRRNSGTSLPDPTPLDFPPSSRGIDY</sequence>